<sequence>MDNDPYIENQFRKFIKKSLFCKYQILDFPSSFNFKDEYIIYCNLNYEVCFAIKPCNEEDTINDI</sequence>
<name>A0A0C1UC20_9CLOT</name>
<reference evidence="1 2" key="1">
    <citation type="journal article" date="2015" name="Infect. Genet. Evol.">
        <title>Genomic sequences of six botulinum neurotoxin-producing strains representing three clostridial species illustrate the mobility and diversity of botulinum neurotoxin genes.</title>
        <authorList>
            <person name="Smith T.J."/>
            <person name="Hill K.K."/>
            <person name="Xie G."/>
            <person name="Foley B.T."/>
            <person name="Williamson C.H."/>
            <person name="Foster J.T."/>
            <person name="Johnson S.L."/>
            <person name="Chertkov O."/>
            <person name="Teshima H."/>
            <person name="Gibbons H.S."/>
            <person name="Johnsky L.A."/>
            <person name="Karavis M.A."/>
            <person name="Smith L.A."/>
        </authorList>
    </citation>
    <scope>NUCLEOTIDE SEQUENCE [LARGE SCALE GENOMIC DNA]</scope>
    <source>
        <strain evidence="1 2">CDC 2741</strain>
    </source>
</reference>
<comment type="caution">
    <text evidence="1">The sequence shown here is derived from an EMBL/GenBank/DDBJ whole genome shotgun (WGS) entry which is preliminary data.</text>
</comment>
<organism evidence="1 2">
    <name type="scientific">Clostridium argentinense CDC 2741</name>
    <dbReference type="NCBI Taxonomy" id="1418104"/>
    <lineage>
        <taxon>Bacteria</taxon>
        <taxon>Bacillati</taxon>
        <taxon>Bacillota</taxon>
        <taxon>Clostridia</taxon>
        <taxon>Eubacteriales</taxon>
        <taxon>Clostridiaceae</taxon>
        <taxon>Clostridium</taxon>
    </lineage>
</organism>
<dbReference type="AlphaFoldDB" id="A0A0C1UC20"/>
<protein>
    <submittedName>
        <fullName evidence="1">Uncharacterized protein</fullName>
    </submittedName>
</protein>
<evidence type="ECO:0000313" key="2">
    <source>
        <dbReference type="Proteomes" id="UP000031366"/>
    </source>
</evidence>
<dbReference type="Proteomes" id="UP000031366">
    <property type="component" value="Unassembled WGS sequence"/>
</dbReference>
<dbReference type="EMBL" id="AYSO01000020">
    <property type="protein sequence ID" value="KIE45090.1"/>
    <property type="molecule type" value="Genomic_DNA"/>
</dbReference>
<keyword evidence="2" id="KW-1185">Reference proteome</keyword>
<gene>
    <name evidence="1" type="ORF">U732_961</name>
</gene>
<accession>A0A0C1UC20</accession>
<dbReference type="RefSeq" id="WP_039637151.1">
    <property type="nucleotide sequence ID" value="NZ_AYSO01000020.1"/>
</dbReference>
<proteinExistence type="predicted"/>
<dbReference type="STRING" id="29341.RSJ17_07585"/>
<evidence type="ECO:0000313" key="1">
    <source>
        <dbReference type="EMBL" id="KIE45090.1"/>
    </source>
</evidence>